<accession>A0A1Y3GB42</accession>
<dbReference type="InterPro" id="IPR001593">
    <property type="entry name" value="Ribosomal_eS1"/>
</dbReference>
<comment type="similarity">
    <text evidence="3 4">Belongs to the eukaryotic ribosomal protein eS1 family.</text>
</comment>
<dbReference type="HAMAP" id="MF_00359">
    <property type="entry name" value="Ribosomal_eS1"/>
    <property type="match status" value="1"/>
</dbReference>
<dbReference type="NCBIfam" id="NF003142">
    <property type="entry name" value="PRK04057.1"/>
    <property type="match status" value="1"/>
</dbReference>
<feature type="region of interest" description="Disordered" evidence="5">
    <location>
        <begin position="188"/>
        <end position="235"/>
    </location>
</feature>
<comment type="caution">
    <text evidence="6">The sequence shown here is derived from an EMBL/GenBank/DDBJ whole genome shotgun (WGS) entry which is preliminary data.</text>
</comment>
<dbReference type="Pfam" id="PF01015">
    <property type="entry name" value="Ribosomal_S3Ae"/>
    <property type="match status" value="1"/>
</dbReference>
<dbReference type="RefSeq" id="WP_086636702.1">
    <property type="nucleotide sequence ID" value="NZ_MRZU01000003.1"/>
</dbReference>
<dbReference type="Proteomes" id="UP000195137">
    <property type="component" value="Unassembled WGS sequence"/>
</dbReference>
<dbReference type="InterPro" id="IPR030838">
    <property type="entry name" value="Ribosomal_eS1_arc"/>
</dbReference>
<reference evidence="6 7" key="1">
    <citation type="submission" date="2016-12" db="EMBL/GenBank/DDBJ databases">
        <title>Discovery of methanogenic haloarchaea.</title>
        <authorList>
            <person name="Sorokin D.Y."/>
            <person name="Makarova K.S."/>
            <person name="Abbas B."/>
            <person name="Ferrer M."/>
            <person name="Golyshin P.N."/>
        </authorList>
    </citation>
    <scope>NUCLEOTIDE SEQUENCE [LARGE SCALE GENOMIC DNA]</scope>
    <source>
        <strain evidence="6">AMET1</strain>
    </source>
</reference>
<dbReference type="GO" id="GO:0006412">
    <property type="term" value="P:translation"/>
    <property type="evidence" value="ECO:0007669"/>
    <property type="project" value="UniProtKB-UniRule"/>
</dbReference>
<dbReference type="GO" id="GO:0005840">
    <property type="term" value="C:ribosome"/>
    <property type="evidence" value="ECO:0007669"/>
    <property type="project" value="UniProtKB-KW"/>
</dbReference>
<dbReference type="EMBL" id="MRZU01000003">
    <property type="protein sequence ID" value="OUJ18629.1"/>
    <property type="molecule type" value="Genomic_DNA"/>
</dbReference>
<keyword evidence="7" id="KW-1185">Reference proteome</keyword>
<evidence type="ECO:0000256" key="1">
    <source>
        <dbReference type="ARBA" id="ARBA00022980"/>
    </source>
</evidence>
<evidence type="ECO:0000256" key="4">
    <source>
        <dbReference type="RuleBase" id="RU000668"/>
    </source>
</evidence>
<dbReference type="OrthoDB" id="30639at2157"/>
<sequence length="235" mass="26866">MSKRKSRKFGWEAKDWYTVMAPEIFGEDKIGETPADEPSKVTGRVIETTVGDLTGDFSKNNVKLYFKINKVSGNEAYTQFIGHELTSDYIGSLIRRRTDKIDLTVDVLTQDGYKIRVKPILFTVKRGKSSQKKGLRKKATEVIKTKAKTMEYQQFTQELVTGQIASEIYQTVKSIYPLRRVEIRKSEVTAQPDEIEEIPEGFEETAEEAGIDIEKTEPEETEPEETEPEETEPEK</sequence>
<evidence type="ECO:0000313" key="6">
    <source>
        <dbReference type="EMBL" id="OUJ18629.1"/>
    </source>
</evidence>
<dbReference type="GO" id="GO:1990904">
    <property type="term" value="C:ribonucleoprotein complex"/>
    <property type="evidence" value="ECO:0007669"/>
    <property type="project" value="UniProtKB-KW"/>
</dbReference>
<evidence type="ECO:0000256" key="5">
    <source>
        <dbReference type="SAM" id="MobiDB-lite"/>
    </source>
</evidence>
<protein>
    <recommendedName>
        <fullName evidence="3">Small ribosomal subunit protein eS1</fullName>
    </recommendedName>
</protein>
<organism evidence="6 7">
    <name type="scientific">Methanonatronarchaeum thermophilum</name>
    <dbReference type="NCBI Taxonomy" id="1927129"/>
    <lineage>
        <taxon>Archaea</taxon>
        <taxon>Methanobacteriati</taxon>
        <taxon>Methanobacteriota</taxon>
        <taxon>Methanonatronarchaeia</taxon>
        <taxon>Methanonatronarchaeales</taxon>
        <taxon>Methanonatronarchaeaceae</taxon>
        <taxon>Methanonatronarchaeum</taxon>
    </lineage>
</organism>
<dbReference type="PANTHER" id="PTHR11830">
    <property type="entry name" value="40S RIBOSOMAL PROTEIN S3A"/>
    <property type="match status" value="1"/>
</dbReference>
<dbReference type="SMART" id="SM01397">
    <property type="entry name" value="Ribosomal_S3Ae"/>
    <property type="match status" value="1"/>
</dbReference>
<evidence type="ECO:0000256" key="2">
    <source>
        <dbReference type="ARBA" id="ARBA00023274"/>
    </source>
</evidence>
<dbReference type="InterPro" id="IPR018281">
    <property type="entry name" value="Ribosomal_eS1_CS"/>
</dbReference>
<evidence type="ECO:0000256" key="3">
    <source>
        <dbReference type="HAMAP-Rule" id="MF_00359"/>
    </source>
</evidence>
<dbReference type="GO" id="GO:0003735">
    <property type="term" value="F:structural constituent of ribosome"/>
    <property type="evidence" value="ECO:0007669"/>
    <property type="project" value="InterPro"/>
</dbReference>
<dbReference type="PROSITE" id="PS01191">
    <property type="entry name" value="RIBOSOMAL_S3AE"/>
    <property type="match status" value="1"/>
</dbReference>
<dbReference type="AlphaFoldDB" id="A0A1Y3GB42"/>
<name>A0A1Y3GB42_9EURY</name>
<feature type="compositionally biased region" description="Acidic residues" evidence="5">
    <location>
        <begin position="193"/>
        <end position="211"/>
    </location>
</feature>
<keyword evidence="2 3" id="KW-0687">Ribonucleoprotein</keyword>
<proteinExistence type="inferred from homology"/>
<evidence type="ECO:0000313" key="7">
    <source>
        <dbReference type="Proteomes" id="UP000195137"/>
    </source>
</evidence>
<feature type="compositionally biased region" description="Acidic residues" evidence="5">
    <location>
        <begin position="219"/>
        <end position="235"/>
    </location>
</feature>
<gene>
    <name evidence="3" type="primary">rps3ae</name>
    <name evidence="6" type="ORF">AMET1_0275</name>
</gene>
<keyword evidence="1 3" id="KW-0689">Ribosomal protein</keyword>